<organism evidence="15 16">
    <name type="scientific">Desulfobaculum xiamenense</name>
    <dbReference type="NCBI Taxonomy" id="995050"/>
    <lineage>
        <taxon>Bacteria</taxon>
        <taxon>Pseudomonadati</taxon>
        <taxon>Thermodesulfobacteriota</taxon>
        <taxon>Desulfovibrionia</taxon>
        <taxon>Desulfovibrionales</taxon>
        <taxon>Desulfovibrionaceae</taxon>
        <taxon>Desulfobaculum</taxon>
    </lineage>
</organism>
<dbReference type="Gene3D" id="3.90.460.10">
    <property type="entry name" value="Ferredoxin thioredoxin reductase catalytic beta subunit"/>
    <property type="match status" value="1"/>
</dbReference>
<dbReference type="InterPro" id="IPR004209">
    <property type="entry name" value="FTR_bsu"/>
</dbReference>
<evidence type="ECO:0000256" key="5">
    <source>
        <dbReference type="ARBA" id="ARBA00022485"/>
    </source>
</evidence>
<keyword evidence="5" id="KW-0004">4Fe-4S</keyword>
<keyword evidence="16" id="KW-1185">Reference proteome</keyword>
<comment type="catalytic activity">
    <reaction evidence="13">
        <text>[thioredoxin]-disulfide + 2 reduced [2Fe-2S]-[ferredoxin] + 2 H(+) = [thioredoxin]-dithiol + 2 oxidized [2Fe-2S]-[ferredoxin]</text>
        <dbReference type="Rhea" id="RHEA:42336"/>
        <dbReference type="Rhea" id="RHEA-COMP:10000"/>
        <dbReference type="Rhea" id="RHEA-COMP:10001"/>
        <dbReference type="Rhea" id="RHEA-COMP:10698"/>
        <dbReference type="Rhea" id="RHEA-COMP:10700"/>
        <dbReference type="ChEBI" id="CHEBI:15378"/>
        <dbReference type="ChEBI" id="CHEBI:29950"/>
        <dbReference type="ChEBI" id="CHEBI:33737"/>
        <dbReference type="ChEBI" id="CHEBI:33738"/>
        <dbReference type="ChEBI" id="CHEBI:50058"/>
        <dbReference type="EC" id="1.8.7.2"/>
    </reaction>
</comment>
<dbReference type="PANTHER" id="PTHR35113">
    <property type="entry name" value="FERREDOXIN-THIOREDOXIN REDUCTASE CATALYTIC CHAIN, CHLOROPLASTIC"/>
    <property type="match status" value="1"/>
</dbReference>
<evidence type="ECO:0000256" key="11">
    <source>
        <dbReference type="ARBA" id="ARBA00026011"/>
    </source>
</evidence>
<evidence type="ECO:0000256" key="10">
    <source>
        <dbReference type="ARBA" id="ARBA00023157"/>
    </source>
</evidence>
<keyword evidence="9" id="KW-0411">Iron-sulfur</keyword>
<evidence type="ECO:0000256" key="4">
    <source>
        <dbReference type="ARBA" id="ARBA00012358"/>
    </source>
</evidence>
<dbReference type="Pfam" id="PF02943">
    <property type="entry name" value="FeThRed_B"/>
    <property type="match status" value="1"/>
</dbReference>
<dbReference type="PANTHER" id="PTHR35113:SF1">
    <property type="entry name" value="FERREDOXIN-THIOREDOXIN REDUCTASE CATALYTIC CHAIN, CHLOROPLASTIC"/>
    <property type="match status" value="1"/>
</dbReference>
<keyword evidence="8" id="KW-0408">Iron</keyword>
<evidence type="ECO:0000256" key="3">
    <source>
        <dbReference type="ARBA" id="ARBA00007941"/>
    </source>
</evidence>
<dbReference type="RefSeq" id="WP_342448611.1">
    <property type="nucleotide sequence ID" value="NZ_JAATJA010000002.1"/>
</dbReference>
<reference evidence="15 16" key="1">
    <citation type="submission" date="2020-03" db="EMBL/GenBank/DDBJ databases">
        <title>Genomic Encyclopedia of Type Strains, Phase IV (KMG-IV): sequencing the most valuable type-strain genomes for metagenomic binning, comparative biology and taxonomic classification.</title>
        <authorList>
            <person name="Goeker M."/>
        </authorList>
    </citation>
    <scope>NUCLEOTIDE SEQUENCE [LARGE SCALE GENOMIC DNA]</scope>
    <source>
        <strain evidence="15 16">DSM 24233</strain>
    </source>
</reference>
<comment type="caution">
    <text evidence="15">The sequence shown here is derived from an EMBL/GenBank/DDBJ whole genome shotgun (WGS) entry which is preliminary data.</text>
</comment>
<gene>
    <name evidence="15" type="ORF">GGQ74_002077</name>
</gene>
<evidence type="ECO:0000256" key="2">
    <source>
        <dbReference type="ARBA" id="ARBA00003945"/>
    </source>
</evidence>
<dbReference type="GO" id="GO:0051539">
    <property type="term" value="F:4 iron, 4 sulfur cluster binding"/>
    <property type="evidence" value="ECO:0007669"/>
    <property type="project" value="UniProtKB-KW"/>
</dbReference>
<dbReference type="EMBL" id="JAATJA010000002">
    <property type="protein sequence ID" value="NJB68404.1"/>
    <property type="molecule type" value="Genomic_DNA"/>
</dbReference>
<protein>
    <recommendedName>
        <fullName evidence="4">ferredoxin:thioredoxin reductase</fullName>
        <ecNumber evidence="4">1.8.7.2</ecNumber>
    </recommendedName>
    <alternativeName>
        <fullName evidence="12">Ferredoxin-thioredoxin reductase subunit B</fullName>
    </alternativeName>
</protein>
<dbReference type="SUPFAM" id="SSF57662">
    <property type="entry name" value="Ferredoxin thioredoxin reductase (FTR), catalytic beta chain"/>
    <property type="match status" value="1"/>
</dbReference>
<dbReference type="AlphaFoldDB" id="A0A846QTA2"/>
<evidence type="ECO:0000256" key="12">
    <source>
        <dbReference type="ARBA" id="ARBA00030295"/>
    </source>
</evidence>
<evidence type="ECO:0000256" key="13">
    <source>
        <dbReference type="ARBA" id="ARBA00048150"/>
    </source>
</evidence>
<keyword evidence="7 15" id="KW-0560">Oxidoreductase</keyword>
<dbReference type="GO" id="GO:0016730">
    <property type="term" value="F:oxidoreductase activity, acting on iron-sulfur proteins as donors"/>
    <property type="evidence" value="ECO:0007669"/>
    <property type="project" value="InterPro"/>
</dbReference>
<comment type="subunit">
    <text evidence="11">Heterodimer of subunit A (variable subunit) and subunit B (catalytic subunit). Heterodimeric FTR forms a complex with ferredoxin and thioredoxin.</text>
</comment>
<evidence type="ECO:0000256" key="14">
    <source>
        <dbReference type="SAM" id="MobiDB-lite"/>
    </source>
</evidence>
<evidence type="ECO:0000256" key="6">
    <source>
        <dbReference type="ARBA" id="ARBA00022723"/>
    </source>
</evidence>
<dbReference type="InterPro" id="IPR036644">
    <property type="entry name" value="FTR_bsu_sf"/>
</dbReference>
<dbReference type="GO" id="GO:0046872">
    <property type="term" value="F:metal ion binding"/>
    <property type="evidence" value="ECO:0007669"/>
    <property type="project" value="UniProtKB-KW"/>
</dbReference>
<keyword evidence="10" id="KW-1015">Disulfide bond</keyword>
<comment type="function">
    <text evidence="2">Catalytic subunit of the ferredoxin-thioredoxin reductase (FTR), which catalyzes the two-electron reduction of thioredoxins by the electrons provided by reduced ferredoxin.</text>
</comment>
<evidence type="ECO:0000313" key="16">
    <source>
        <dbReference type="Proteomes" id="UP000580856"/>
    </source>
</evidence>
<evidence type="ECO:0000256" key="1">
    <source>
        <dbReference type="ARBA" id="ARBA00001966"/>
    </source>
</evidence>
<feature type="region of interest" description="Disordered" evidence="14">
    <location>
        <begin position="97"/>
        <end position="126"/>
    </location>
</feature>
<evidence type="ECO:0000256" key="9">
    <source>
        <dbReference type="ARBA" id="ARBA00023014"/>
    </source>
</evidence>
<evidence type="ECO:0000256" key="8">
    <source>
        <dbReference type="ARBA" id="ARBA00023004"/>
    </source>
</evidence>
<keyword evidence="6" id="KW-0479">Metal-binding</keyword>
<proteinExistence type="inferred from homology"/>
<evidence type="ECO:0000313" key="15">
    <source>
        <dbReference type="EMBL" id="NJB68404.1"/>
    </source>
</evidence>
<name>A0A846QTA2_9BACT</name>
<dbReference type="Proteomes" id="UP000580856">
    <property type="component" value="Unassembled WGS sequence"/>
</dbReference>
<comment type="cofactor">
    <cofactor evidence="1">
        <name>[4Fe-4S] cluster</name>
        <dbReference type="ChEBI" id="CHEBI:49883"/>
    </cofactor>
</comment>
<comment type="similarity">
    <text evidence="3">Belongs to the ferredoxin thioredoxin reductase beta subunit family.</text>
</comment>
<evidence type="ECO:0000256" key="7">
    <source>
        <dbReference type="ARBA" id="ARBA00023002"/>
    </source>
</evidence>
<sequence>MPSEKSLELIRKYVDKYLGKTGTFTHPEPEVTEAVVQGLAAHVDTLGKPLCPCRFYPDKQEEITRRTWICPCDDMQQYKYCHCMLFVSEGGLPITEYLPEDHDGRQSYGDVADPSPDKAPRCKRGK</sequence>
<accession>A0A846QTA2</accession>
<dbReference type="EC" id="1.8.7.2" evidence="4"/>